<feature type="transmembrane region" description="Helical" evidence="1">
    <location>
        <begin position="43"/>
        <end position="67"/>
    </location>
</feature>
<keyword evidence="1" id="KW-0812">Transmembrane</keyword>
<evidence type="ECO:0000313" key="3">
    <source>
        <dbReference type="Proteomes" id="UP000232722"/>
    </source>
</evidence>
<name>A0A2N0PTE0_9GLOM</name>
<evidence type="ECO:0000256" key="1">
    <source>
        <dbReference type="SAM" id="Phobius"/>
    </source>
</evidence>
<accession>A0A2N0PTE0</accession>
<reference evidence="2 3" key="1">
    <citation type="submission" date="2016-04" db="EMBL/GenBank/DDBJ databases">
        <title>Genome analyses suggest a sexual origin of heterokaryosis in a supposedly ancient asexual fungus.</title>
        <authorList>
            <person name="Ropars J."/>
            <person name="Sedzielewska K."/>
            <person name="Noel J."/>
            <person name="Charron P."/>
            <person name="Farinelli L."/>
            <person name="Marton T."/>
            <person name="Kruger M."/>
            <person name="Pelin A."/>
            <person name="Brachmann A."/>
            <person name="Corradi N."/>
        </authorList>
    </citation>
    <scope>NUCLEOTIDE SEQUENCE [LARGE SCALE GENOMIC DNA]</scope>
    <source>
        <strain evidence="2 3">A5</strain>
    </source>
</reference>
<proteinExistence type="predicted"/>
<comment type="caution">
    <text evidence="2">The sequence shown here is derived from an EMBL/GenBank/DDBJ whole genome shotgun (WGS) entry which is preliminary data.</text>
</comment>
<organism evidence="2 3">
    <name type="scientific">Rhizophagus irregularis</name>
    <dbReference type="NCBI Taxonomy" id="588596"/>
    <lineage>
        <taxon>Eukaryota</taxon>
        <taxon>Fungi</taxon>
        <taxon>Fungi incertae sedis</taxon>
        <taxon>Mucoromycota</taxon>
        <taxon>Glomeromycotina</taxon>
        <taxon>Glomeromycetes</taxon>
        <taxon>Glomerales</taxon>
        <taxon>Glomeraceae</taxon>
        <taxon>Rhizophagus</taxon>
    </lineage>
</organism>
<protein>
    <submittedName>
        <fullName evidence="2">Uncharacterized protein</fullName>
    </submittedName>
</protein>
<evidence type="ECO:0000313" key="2">
    <source>
        <dbReference type="EMBL" id="PKC10112.1"/>
    </source>
</evidence>
<dbReference type="EMBL" id="LLXJ01000405">
    <property type="protein sequence ID" value="PKC10112.1"/>
    <property type="molecule type" value="Genomic_DNA"/>
</dbReference>
<gene>
    <name evidence="2" type="ORF">RhiirA5_145664</name>
</gene>
<dbReference type="AlphaFoldDB" id="A0A2N0PTE0"/>
<sequence>MPSFFDIKEASCCVVLSLTRDTFFTCLPLLFDSGIGTYISFYYIYIYIFFSLSLSLCLSVCLFYFLFELFCTLPYNQNCTDCYMHIYIIVGR</sequence>
<keyword evidence="1" id="KW-1133">Transmembrane helix</keyword>
<keyword evidence="1" id="KW-0472">Membrane</keyword>
<dbReference type="Proteomes" id="UP000232722">
    <property type="component" value="Unassembled WGS sequence"/>
</dbReference>
<reference evidence="2 3" key="2">
    <citation type="submission" date="2017-09" db="EMBL/GenBank/DDBJ databases">
        <title>Extensive intraspecific genome diversity in a model arbuscular mycorrhizal fungus.</title>
        <authorList>
            <person name="Chen E.C."/>
            <person name="Morin E."/>
            <person name="Beaudet D."/>
            <person name="Noel J."/>
            <person name="Ndikumana S."/>
            <person name="Charron P."/>
            <person name="St-Onge C."/>
            <person name="Giorgi J."/>
            <person name="Grigoriev I.V."/>
            <person name="Roux C."/>
            <person name="Martin F.M."/>
            <person name="Corradi N."/>
        </authorList>
    </citation>
    <scope>NUCLEOTIDE SEQUENCE [LARGE SCALE GENOMIC DNA]</scope>
    <source>
        <strain evidence="2 3">A5</strain>
    </source>
</reference>